<sequence length="122" mass="13278">MTLDTAASPAPTWTVVCLCAGWCGVCREYRAVFDALAAAHPQVRFDWVDVEDEEALVGDVDVETFPTLLIADARQAYFFGPLLPQAGVLERLLVNLQRDACASEGASAEAQALWQRLHTARG</sequence>
<gene>
    <name evidence="2" type="ORF">SAMN04489707_103522</name>
</gene>
<dbReference type="RefSeq" id="WP_054257288.1">
    <property type="nucleotide sequence ID" value="NZ_CYIG01000035.1"/>
</dbReference>
<evidence type="ECO:0000313" key="3">
    <source>
        <dbReference type="Proteomes" id="UP000183656"/>
    </source>
</evidence>
<dbReference type="Proteomes" id="UP000183656">
    <property type="component" value="Unassembled WGS sequence"/>
</dbReference>
<keyword evidence="3" id="KW-1185">Reference proteome</keyword>
<keyword evidence="2" id="KW-0413">Isomerase</keyword>
<dbReference type="SUPFAM" id="SSF52833">
    <property type="entry name" value="Thioredoxin-like"/>
    <property type="match status" value="1"/>
</dbReference>
<dbReference type="InterPro" id="IPR036249">
    <property type="entry name" value="Thioredoxin-like_sf"/>
</dbReference>
<reference evidence="2 3" key="1">
    <citation type="submission" date="2016-10" db="EMBL/GenBank/DDBJ databases">
        <authorList>
            <person name="de Groot N.N."/>
        </authorList>
    </citation>
    <scope>NUCLEOTIDE SEQUENCE [LARGE SCALE GENOMIC DNA]</scope>
    <source>
        <strain evidence="2 3">R-24608</strain>
    </source>
</reference>
<dbReference type="Pfam" id="PF00085">
    <property type="entry name" value="Thioredoxin"/>
    <property type="match status" value="1"/>
</dbReference>
<dbReference type="CDD" id="cd02947">
    <property type="entry name" value="TRX_family"/>
    <property type="match status" value="1"/>
</dbReference>
<accession>A0A1I7K0U5</accession>
<proteinExistence type="predicted"/>
<protein>
    <submittedName>
        <fullName evidence="2">Thiol-disulfide isomerase or thioredoxin</fullName>
    </submittedName>
</protein>
<dbReference type="STRING" id="343013.SAMN04489707_103522"/>
<dbReference type="EMBL" id="FPBX01000035">
    <property type="protein sequence ID" value="SFU91047.1"/>
    <property type="molecule type" value="Genomic_DNA"/>
</dbReference>
<name>A0A1I7K0U5_9BURK</name>
<dbReference type="InterPro" id="IPR013766">
    <property type="entry name" value="Thioredoxin_domain"/>
</dbReference>
<evidence type="ECO:0000259" key="1">
    <source>
        <dbReference type="Pfam" id="PF00085"/>
    </source>
</evidence>
<evidence type="ECO:0000313" key="2">
    <source>
        <dbReference type="EMBL" id="SFU91047.1"/>
    </source>
</evidence>
<dbReference type="AlphaFoldDB" id="A0A1I7K0U5"/>
<dbReference type="Gene3D" id="3.40.30.10">
    <property type="entry name" value="Glutaredoxin"/>
    <property type="match status" value="1"/>
</dbReference>
<dbReference type="GO" id="GO:0016853">
    <property type="term" value="F:isomerase activity"/>
    <property type="evidence" value="ECO:0007669"/>
    <property type="project" value="UniProtKB-KW"/>
</dbReference>
<feature type="domain" description="Thioredoxin" evidence="1">
    <location>
        <begin position="14"/>
        <end position="74"/>
    </location>
</feature>
<organism evidence="2 3">
    <name type="scientific">Paenacidovorax caeni</name>
    <dbReference type="NCBI Taxonomy" id="343013"/>
    <lineage>
        <taxon>Bacteria</taxon>
        <taxon>Pseudomonadati</taxon>
        <taxon>Pseudomonadota</taxon>
        <taxon>Betaproteobacteria</taxon>
        <taxon>Burkholderiales</taxon>
        <taxon>Comamonadaceae</taxon>
        <taxon>Paenacidovorax</taxon>
    </lineage>
</organism>
<dbReference type="OrthoDB" id="8521206at2"/>